<dbReference type="InterPro" id="IPR000891">
    <property type="entry name" value="PYR_CT"/>
</dbReference>
<dbReference type="PANTHER" id="PTHR42738:SF7">
    <property type="entry name" value="HYDROXYMETHYLGLUTARYL-COA LYASE"/>
    <property type="match status" value="1"/>
</dbReference>
<dbReference type="RefSeq" id="WP_380593859.1">
    <property type="nucleotide sequence ID" value="NZ_JBHSDU010000001.1"/>
</dbReference>
<dbReference type="Pfam" id="PF00682">
    <property type="entry name" value="HMGL-like"/>
    <property type="match status" value="1"/>
</dbReference>
<comment type="similarity">
    <text evidence="1">Belongs to the HMG-CoA lyase family.</text>
</comment>
<dbReference type="InterPro" id="IPR013785">
    <property type="entry name" value="Aldolase_TIM"/>
</dbReference>
<feature type="domain" description="Pyruvate carboxyltransferase" evidence="4">
    <location>
        <begin position="5"/>
        <end position="272"/>
    </location>
</feature>
<comment type="caution">
    <text evidence="5">The sequence shown here is derived from an EMBL/GenBank/DDBJ whole genome shotgun (WGS) entry which is preliminary data.</text>
</comment>
<dbReference type="PANTHER" id="PTHR42738">
    <property type="entry name" value="HYDROXYMETHYLGLUTARYL-COA LYASE"/>
    <property type="match status" value="1"/>
</dbReference>
<dbReference type="Gene3D" id="3.20.20.70">
    <property type="entry name" value="Aldolase class I"/>
    <property type="match status" value="1"/>
</dbReference>
<evidence type="ECO:0000313" key="6">
    <source>
        <dbReference type="Proteomes" id="UP001595904"/>
    </source>
</evidence>
<dbReference type="EMBL" id="JBHSDU010000001">
    <property type="protein sequence ID" value="MFC4307522.1"/>
    <property type="molecule type" value="Genomic_DNA"/>
</dbReference>
<organism evidence="5 6">
    <name type="scientific">Steroidobacter flavus</name>
    <dbReference type="NCBI Taxonomy" id="1842136"/>
    <lineage>
        <taxon>Bacteria</taxon>
        <taxon>Pseudomonadati</taxon>
        <taxon>Pseudomonadota</taxon>
        <taxon>Gammaproteobacteria</taxon>
        <taxon>Steroidobacterales</taxon>
        <taxon>Steroidobacteraceae</taxon>
        <taxon>Steroidobacter</taxon>
    </lineage>
</organism>
<sequence length="305" mass="31812">MARKIEIVDVGPRDGLQSEPEILSTATKLELIGRLVASGLKRIEVASFVNPKRVPQMADAEAVLAGLPKVPGVQYVGLVLNRKGFDRAIAAGCTEMGLVMAATNSFAERNQGATTEELIGTIEEIAPLAREAGVRMQVTLSTAFGCPFEGEVPAARVVEICERLAKSNPLEIALADTIGVAVPSQVSALVEQVKTVVGDVAIRCHFHNTRNTAVANAYAAVLAGVNTLDASVGGVGGCPFAPNATGNVGTEDLVYMLNRSGYDTGIDLTKLIETAKWLGEQRGKPVPSMVSKAGGFPSGTVRASA</sequence>
<dbReference type="NCBIfam" id="NF004283">
    <property type="entry name" value="PRK05692.1"/>
    <property type="match status" value="1"/>
</dbReference>
<dbReference type="GO" id="GO:0016829">
    <property type="term" value="F:lyase activity"/>
    <property type="evidence" value="ECO:0007669"/>
    <property type="project" value="UniProtKB-KW"/>
</dbReference>
<evidence type="ECO:0000256" key="2">
    <source>
        <dbReference type="ARBA" id="ARBA00022723"/>
    </source>
</evidence>
<keyword evidence="2" id="KW-0479">Metal-binding</keyword>
<evidence type="ECO:0000256" key="1">
    <source>
        <dbReference type="ARBA" id="ARBA00009405"/>
    </source>
</evidence>
<dbReference type="PROSITE" id="PS50991">
    <property type="entry name" value="PYR_CT"/>
    <property type="match status" value="1"/>
</dbReference>
<reference evidence="6" key="1">
    <citation type="journal article" date="2019" name="Int. J. Syst. Evol. Microbiol.">
        <title>The Global Catalogue of Microorganisms (GCM) 10K type strain sequencing project: providing services to taxonomists for standard genome sequencing and annotation.</title>
        <authorList>
            <consortium name="The Broad Institute Genomics Platform"/>
            <consortium name="The Broad Institute Genome Sequencing Center for Infectious Disease"/>
            <person name="Wu L."/>
            <person name="Ma J."/>
        </authorList>
    </citation>
    <scope>NUCLEOTIDE SEQUENCE [LARGE SCALE GENOMIC DNA]</scope>
    <source>
        <strain evidence="6">CGMCC 1.10759</strain>
    </source>
</reference>
<proteinExistence type="inferred from homology"/>
<keyword evidence="3 5" id="KW-0456">Lyase</keyword>
<gene>
    <name evidence="5" type="ORF">ACFPN2_00370</name>
</gene>
<dbReference type="CDD" id="cd07938">
    <property type="entry name" value="DRE_TIM_HMGL"/>
    <property type="match status" value="1"/>
</dbReference>
<dbReference type="SUPFAM" id="SSF51569">
    <property type="entry name" value="Aldolase"/>
    <property type="match status" value="1"/>
</dbReference>
<keyword evidence="6" id="KW-1185">Reference proteome</keyword>
<evidence type="ECO:0000259" key="4">
    <source>
        <dbReference type="PROSITE" id="PS50991"/>
    </source>
</evidence>
<dbReference type="InterPro" id="IPR043594">
    <property type="entry name" value="HMGL"/>
</dbReference>
<evidence type="ECO:0000313" key="5">
    <source>
        <dbReference type="EMBL" id="MFC4307522.1"/>
    </source>
</evidence>
<name>A0ABV8SJ72_9GAMM</name>
<dbReference type="Proteomes" id="UP001595904">
    <property type="component" value="Unassembled WGS sequence"/>
</dbReference>
<protein>
    <submittedName>
        <fullName evidence="5">Hydroxymethylglutaryl-CoA lyase</fullName>
    </submittedName>
</protein>
<evidence type="ECO:0000256" key="3">
    <source>
        <dbReference type="ARBA" id="ARBA00023239"/>
    </source>
</evidence>
<accession>A0ABV8SJ72</accession>